<evidence type="ECO:0000256" key="1">
    <source>
        <dbReference type="SAM" id="MobiDB-lite"/>
    </source>
</evidence>
<feature type="transmembrane region" description="Helical" evidence="2">
    <location>
        <begin position="122"/>
        <end position="148"/>
    </location>
</feature>
<organism evidence="3 4">
    <name type="scientific">Haematospirillum jordaniae</name>
    <dbReference type="NCBI Taxonomy" id="1549855"/>
    <lineage>
        <taxon>Bacteria</taxon>
        <taxon>Pseudomonadati</taxon>
        <taxon>Pseudomonadota</taxon>
        <taxon>Alphaproteobacteria</taxon>
        <taxon>Rhodospirillales</taxon>
        <taxon>Novispirillaceae</taxon>
        <taxon>Haematospirillum</taxon>
    </lineage>
</organism>
<dbReference type="AlphaFoldDB" id="A0A143DBN3"/>
<feature type="transmembrane region" description="Helical" evidence="2">
    <location>
        <begin position="44"/>
        <end position="70"/>
    </location>
</feature>
<sequence length="263" mass="27444">MADVLRTERADSSERFAVAFLATVLRAVVAFLAVAFLATVLRAVVAFLAVAFLATVLRAVVAFLAVAFLATVLRAVVAFLAVAFLAAAFLVAAFLAVVEAAAFLAVVAFLVADFVTDLAEDVAFLAVAFLAVAFFLGAAFFFTGLAAVDVEEDEVLPEAEDLAGVPTGRDSGVVGRVKDEDKEPTGRTRGENGRPRGGVGFRPEAAPTEGAKARGAFGMGMEDGRGETLRAPLRDDAFREAGEDGLLVVMILLLLTGIADDKN</sequence>
<dbReference type="EMBL" id="CP014525">
    <property type="protein sequence ID" value="AMW33930.1"/>
    <property type="molecule type" value="Genomic_DNA"/>
</dbReference>
<feature type="transmembrane region" description="Helical" evidence="2">
    <location>
        <begin position="16"/>
        <end position="38"/>
    </location>
</feature>
<keyword evidence="4" id="KW-1185">Reference proteome</keyword>
<dbReference type="KEGG" id="hjo:AY555_00670"/>
<feature type="region of interest" description="Disordered" evidence="1">
    <location>
        <begin position="161"/>
        <end position="206"/>
    </location>
</feature>
<proteinExistence type="predicted"/>
<dbReference type="Proteomes" id="UP000076066">
    <property type="component" value="Chromosome"/>
</dbReference>
<protein>
    <submittedName>
        <fullName evidence="3">Uncharacterized protein</fullName>
    </submittedName>
</protein>
<feature type="transmembrane region" description="Helical" evidence="2">
    <location>
        <begin position="77"/>
        <end position="110"/>
    </location>
</feature>
<name>A0A143DBN3_9PROT</name>
<keyword evidence="2" id="KW-0812">Transmembrane</keyword>
<keyword evidence="2" id="KW-0472">Membrane</keyword>
<gene>
    <name evidence="3" type="ORF">AY555_00670</name>
</gene>
<feature type="compositionally biased region" description="Basic and acidic residues" evidence="1">
    <location>
        <begin position="176"/>
        <end position="194"/>
    </location>
</feature>
<reference evidence="3 4" key="1">
    <citation type="submission" date="2016-02" db="EMBL/GenBank/DDBJ databases">
        <title>Complete Genome of H5569, the type strain of the newly described species Haematospirillium jordaniae.</title>
        <authorList>
            <person name="Nicholson A.C."/>
            <person name="Humrighouse B.W."/>
            <person name="Loparov V."/>
            <person name="McQuiston J.R."/>
        </authorList>
    </citation>
    <scope>NUCLEOTIDE SEQUENCE [LARGE SCALE GENOMIC DNA]</scope>
    <source>
        <strain evidence="3 4">H5569</strain>
    </source>
</reference>
<evidence type="ECO:0000256" key="2">
    <source>
        <dbReference type="SAM" id="Phobius"/>
    </source>
</evidence>
<accession>A0A143DBN3</accession>
<keyword evidence="2" id="KW-1133">Transmembrane helix</keyword>
<evidence type="ECO:0000313" key="4">
    <source>
        <dbReference type="Proteomes" id="UP000076066"/>
    </source>
</evidence>
<evidence type="ECO:0000313" key="3">
    <source>
        <dbReference type="EMBL" id="AMW33930.1"/>
    </source>
</evidence>